<dbReference type="GO" id="GO:0009252">
    <property type="term" value="P:peptidoglycan biosynthetic process"/>
    <property type="evidence" value="ECO:0007669"/>
    <property type="project" value="TreeGrafter"/>
</dbReference>
<feature type="binding site" evidence="5 7">
    <location>
        <position position="135"/>
    </location>
    <ligand>
        <name>substrate</name>
    </ligand>
</feature>
<dbReference type="GO" id="GO:0005829">
    <property type="term" value="C:cytosol"/>
    <property type="evidence" value="ECO:0007669"/>
    <property type="project" value="TreeGrafter"/>
</dbReference>
<dbReference type="OrthoDB" id="9813814at2"/>
<dbReference type="SUPFAM" id="SSF50621">
    <property type="entry name" value="Alanine racemase C-terminal domain-like"/>
    <property type="match status" value="1"/>
</dbReference>
<comment type="cofactor">
    <cofactor evidence="2 5 6">
        <name>pyridoxal 5'-phosphate</name>
        <dbReference type="ChEBI" id="CHEBI:597326"/>
    </cofactor>
</comment>
<keyword evidence="3 5" id="KW-0663">Pyridoxal phosphate</keyword>
<dbReference type="EMBL" id="FNWV01000007">
    <property type="protein sequence ID" value="SEH67756.1"/>
    <property type="molecule type" value="Genomic_DNA"/>
</dbReference>
<dbReference type="PANTHER" id="PTHR30511:SF0">
    <property type="entry name" value="ALANINE RACEMASE, CATABOLIC-RELATED"/>
    <property type="match status" value="1"/>
</dbReference>
<dbReference type="RefSeq" id="WP_074717076.1">
    <property type="nucleotide sequence ID" value="NZ_FNWV01000007.1"/>
</dbReference>
<dbReference type="HAMAP" id="MF_01201">
    <property type="entry name" value="Ala_racemase"/>
    <property type="match status" value="1"/>
</dbReference>
<feature type="binding site" evidence="5 7">
    <location>
        <position position="318"/>
    </location>
    <ligand>
        <name>substrate</name>
    </ligand>
</feature>
<dbReference type="Pfam" id="PF00842">
    <property type="entry name" value="Ala_racemase_C"/>
    <property type="match status" value="1"/>
</dbReference>
<dbReference type="UniPathway" id="UPA00042">
    <property type="reaction ID" value="UER00497"/>
</dbReference>
<evidence type="ECO:0000256" key="6">
    <source>
        <dbReference type="PIRSR" id="PIRSR600821-50"/>
    </source>
</evidence>
<dbReference type="EC" id="5.1.1.1" evidence="5"/>
<dbReference type="GO" id="GO:0008784">
    <property type="term" value="F:alanine racemase activity"/>
    <property type="evidence" value="ECO:0007669"/>
    <property type="project" value="UniProtKB-UniRule"/>
</dbReference>
<evidence type="ECO:0000256" key="4">
    <source>
        <dbReference type="ARBA" id="ARBA00023235"/>
    </source>
</evidence>
<reference evidence="9 10" key="1">
    <citation type="submission" date="2016-10" db="EMBL/GenBank/DDBJ databases">
        <authorList>
            <person name="de Groot N.N."/>
        </authorList>
    </citation>
    <scope>NUCLEOTIDE SEQUENCE [LARGE SCALE GENOMIC DNA]</scope>
    <source>
        <strain evidence="9 10">YAD2003</strain>
    </source>
</reference>
<dbReference type="CDD" id="cd00430">
    <property type="entry name" value="PLPDE_III_AR"/>
    <property type="match status" value="1"/>
</dbReference>
<evidence type="ECO:0000256" key="1">
    <source>
        <dbReference type="ARBA" id="ARBA00000316"/>
    </source>
</evidence>
<sequence length="378" mass="41708">MKPYLKRAWAEISLPKLRKNVEIIRSLNSAGTEIMAVVKADAYGHGDEHIVRCLAEQCGIKYFAVSNLDEAIAVRKFAPDADILILGYTPPEYAHEIASYNIIQGVVSTEYAQELVKNTPAPIRCHIKIDTGMGRIGLKHDTPEACAAEIEAMMKIDKLSVEGIYTHFAVADSDDPDNIAYTDKQEKFITDTYDVLVSHGIKLKHLHFMNSAATCYRNSSRSTLSRAGIILYGLHPDVSLDIPDGLEPLMELKAVISHVKTVNVGDCISYGRTFVADHEMRIATVTIGYADGYSRLLSSKGEMLVHGKRCKIVGRVCMDQLMIDVSDVPEAKSGDIVILIGEENGERITADDLAQIYGTIGYEVVCGISKRVPRIYIE</sequence>
<comment type="similarity">
    <text evidence="5">Belongs to the alanine racemase family.</text>
</comment>
<evidence type="ECO:0000313" key="10">
    <source>
        <dbReference type="Proteomes" id="UP000183190"/>
    </source>
</evidence>
<evidence type="ECO:0000256" key="5">
    <source>
        <dbReference type="HAMAP-Rule" id="MF_01201"/>
    </source>
</evidence>
<dbReference type="Proteomes" id="UP000183190">
    <property type="component" value="Unassembled WGS sequence"/>
</dbReference>
<feature type="active site" description="Proton acceptor; specific for D-alanine" evidence="5">
    <location>
        <position position="39"/>
    </location>
</feature>
<keyword evidence="4 5" id="KW-0413">Isomerase</keyword>
<dbReference type="InterPro" id="IPR000821">
    <property type="entry name" value="Ala_racemase"/>
</dbReference>
<dbReference type="NCBIfam" id="TIGR00492">
    <property type="entry name" value="alr"/>
    <property type="match status" value="1"/>
</dbReference>
<dbReference type="SMART" id="SM01005">
    <property type="entry name" value="Ala_racemase_C"/>
    <property type="match status" value="1"/>
</dbReference>
<dbReference type="FunFam" id="3.20.20.10:FF:000002">
    <property type="entry name" value="Alanine racemase"/>
    <property type="match status" value="1"/>
</dbReference>
<evidence type="ECO:0000256" key="7">
    <source>
        <dbReference type="PIRSR" id="PIRSR600821-52"/>
    </source>
</evidence>
<dbReference type="FunFam" id="2.40.37.10:FF:000006">
    <property type="entry name" value="Alanine racemase"/>
    <property type="match status" value="1"/>
</dbReference>
<dbReference type="PANTHER" id="PTHR30511">
    <property type="entry name" value="ALANINE RACEMASE"/>
    <property type="match status" value="1"/>
</dbReference>
<dbReference type="Gene3D" id="2.40.37.10">
    <property type="entry name" value="Lyase, Ornithine Decarboxylase, Chain A, domain 1"/>
    <property type="match status" value="1"/>
</dbReference>
<evidence type="ECO:0000259" key="8">
    <source>
        <dbReference type="SMART" id="SM01005"/>
    </source>
</evidence>
<dbReference type="AlphaFoldDB" id="A0A1H6K5U5"/>
<name>A0A1H6K5U5_RUMFL</name>
<dbReference type="InterPro" id="IPR029066">
    <property type="entry name" value="PLP-binding_barrel"/>
</dbReference>
<dbReference type="GO" id="GO:0030170">
    <property type="term" value="F:pyridoxal phosphate binding"/>
    <property type="evidence" value="ECO:0007669"/>
    <property type="project" value="UniProtKB-UniRule"/>
</dbReference>
<proteinExistence type="inferred from homology"/>
<protein>
    <recommendedName>
        <fullName evidence="5">Alanine racemase</fullName>
        <ecNumber evidence="5">5.1.1.1</ecNumber>
    </recommendedName>
</protein>
<dbReference type="InterPro" id="IPR009006">
    <property type="entry name" value="Ala_racemase/Decarboxylase_C"/>
</dbReference>
<dbReference type="InterPro" id="IPR020622">
    <property type="entry name" value="Ala_racemase_pyridoxalP-BS"/>
</dbReference>
<gene>
    <name evidence="9" type="ORF">SAMN02910265_02060</name>
</gene>
<comment type="pathway">
    <text evidence="5">Amino-acid biosynthesis; D-alanine biosynthesis; D-alanine from L-alanine: step 1/1.</text>
</comment>
<dbReference type="InterPro" id="IPR011079">
    <property type="entry name" value="Ala_racemase_C"/>
</dbReference>
<comment type="catalytic activity">
    <reaction evidence="1 5">
        <text>L-alanine = D-alanine</text>
        <dbReference type="Rhea" id="RHEA:20249"/>
        <dbReference type="ChEBI" id="CHEBI:57416"/>
        <dbReference type="ChEBI" id="CHEBI:57972"/>
        <dbReference type="EC" id="5.1.1.1"/>
    </reaction>
</comment>
<dbReference type="Gene3D" id="3.20.20.10">
    <property type="entry name" value="Alanine racemase"/>
    <property type="match status" value="1"/>
</dbReference>
<dbReference type="InterPro" id="IPR001608">
    <property type="entry name" value="Ala_racemase_N"/>
</dbReference>
<feature type="active site" description="Proton acceptor; specific for L-alanine" evidence="5">
    <location>
        <position position="270"/>
    </location>
</feature>
<dbReference type="Pfam" id="PF01168">
    <property type="entry name" value="Ala_racemase_N"/>
    <property type="match status" value="1"/>
</dbReference>
<dbReference type="SUPFAM" id="SSF51419">
    <property type="entry name" value="PLP-binding barrel"/>
    <property type="match status" value="1"/>
</dbReference>
<evidence type="ECO:0000256" key="2">
    <source>
        <dbReference type="ARBA" id="ARBA00001933"/>
    </source>
</evidence>
<dbReference type="GO" id="GO:0030632">
    <property type="term" value="P:D-alanine biosynthetic process"/>
    <property type="evidence" value="ECO:0007669"/>
    <property type="project" value="UniProtKB-UniRule"/>
</dbReference>
<evidence type="ECO:0000313" key="9">
    <source>
        <dbReference type="EMBL" id="SEH67756.1"/>
    </source>
</evidence>
<feature type="domain" description="Alanine racemase C-terminal" evidence="8">
    <location>
        <begin position="249"/>
        <end position="377"/>
    </location>
</feature>
<evidence type="ECO:0000256" key="3">
    <source>
        <dbReference type="ARBA" id="ARBA00022898"/>
    </source>
</evidence>
<comment type="function">
    <text evidence="5">Catalyzes the interconversion of L-alanine and D-alanine. May also act on other amino acids.</text>
</comment>
<feature type="modified residue" description="N6-(pyridoxal phosphate)lysine" evidence="5 6">
    <location>
        <position position="39"/>
    </location>
</feature>
<dbReference type="PROSITE" id="PS00395">
    <property type="entry name" value="ALANINE_RACEMASE"/>
    <property type="match status" value="1"/>
</dbReference>
<accession>A0A1H6K5U5</accession>
<organism evidence="9 10">
    <name type="scientific">Ruminococcus flavefaciens</name>
    <dbReference type="NCBI Taxonomy" id="1265"/>
    <lineage>
        <taxon>Bacteria</taxon>
        <taxon>Bacillati</taxon>
        <taxon>Bacillota</taxon>
        <taxon>Clostridia</taxon>
        <taxon>Eubacteriales</taxon>
        <taxon>Oscillospiraceae</taxon>
        <taxon>Ruminococcus</taxon>
    </lineage>
</organism>
<dbReference type="PRINTS" id="PR00992">
    <property type="entry name" value="ALARACEMASE"/>
</dbReference>